<dbReference type="GO" id="GO:0019898">
    <property type="term" value="C:extrinsic component of membrane"/>
    <property type="evidence" value="ECO:0007669"/>
    <property type="project" value="InterPro"/>
</dbReference>
<dbReference type="Pfam" id="PF25917">
    <property type="entry name" value="BSH_RND"/>
    <property type="match status" value="1"/>
</dbReference>
<evidence type="ECO:0000259" key="12">
    <source>
        <dbReference type="Pfam" id="PF25967"/>
    </source>
</evidence>
<keyword evidence="4" id="KW-1003">Cell membrane</keyword>
<keyword evidence="14" id="KW-1185">Reference proteome</keyword>
<dbReference type="Gene3D" id="2.40.420.20">
    <property type="match status" value="1"/>
</dbReference>
<keyword evidence="5" id="KW-0997">Cell inner membrane</keyword>
<dbReference type="GO" id="GO:1990281">
    <property type="term" value="C:efflux pump complex"/>
    <property type="evidence" value="ECO:0007669"/>
    <property type="project" value="TreeGrafter"/>
</dbReference>
<evidence type="ECO:0000313" key="14">
    <source>
        <dbReference type="Proteomes" id="UP000295530"/>
    </source>
</evidence>
<dbReference type="SUPFAM" id="SSF111369">
    <property type="entry name" value="HlyD-like secretion proteins"/>
    <property type="match status" value="1"/>
</dbReference>
<dbReference type="GO" id="GO:0030313">
    <property type="term" value="C:cell envelope"/>
    <property type="evidence" value="ECO:0007669"/>
    <property type="project" value="UniProtKB-SubCell"/>
</dbReference>
<evidence type="ECO:0000256" key="5">
    <source>
        <dbReference type="ARBA" id="ARBA00022519"/>
    </source>
</evidence>
<dbReference type="InterPro" id="IPR058623">
    <property type="entry name" value="MacA"/>
</dbReference>
<dbReference type="OrthoDB" id="9791520at2"/>
<feature type="domain" description="Multidrug resistance protein MdtA-like beta-barrel" evidence="11">
    <location>
        <begin position="222"/>
        <end position="300"/>
    </location>
</feature>
<dbReference type="EMBL" id="SNVX01000001">
    <property type="protein sequence ID" value="TDN64710.1"/>
    <property type="molecule type" value="Genomic_DNA"/>
</dbReference>
<keyword evidence="7" id="KW-0472">Membrane</keyword>
<reference evidence="13 14" key="1">
    <citation type="submission" date="2019-03" db="EMBL/GenBank/DDBJ databases">
        <title>Genomic analyses of the natural microbiome of Caenorhabditis elegans.</title>
        <authorList>
            <person name="Samuel B."/>
        </authorList>
    </citation>
    <scope>NUCLEOTIDE SEQUENCE [LARGE SCALE GENOMIC DNA]</scope>
    <source>
        <strain evidence="13 14">BIGb0156</strain>
    </source>
</reference>
<evidence type="ECO:0000259" key="9">
    <source>
        <dbReference type="Pfam" id="PF25876"/>
    </source>
</evidence>
<protein>
    <submittedName>
        <fullName evidence="13">Macrolide-specific efflux system membrane fusion protein</fullName>
    </submittedName>
</protein>
<keyword evidence="6 8" id="KW-0175">Coiled coil</keyword>
<evidence type="ECO:0000259" key="10">
    <source>
        <dbReference type="Pfam" id="PF25917"/>
    </source>
</evidence>
<evidence type="ECO:0000256" key="6">
    <source>
        <dbReference type="ARBA" id="ARBA00023054"/>
    </source>
</evidence>
<feature type="domain" description="Multidrug resistance protein MdtA-like C-terminal permuted SH3" evidence="12">
    <location>
        <begin position="305"/>
        <end position="366"/>
    </location>
</feature>
<evidence type="ECO:0000256" key="4">
    <source>
        <dbReference type="ARBA" id="ARBA00022475"/>
    </source>
</evidence>
<dbReference type="InterPro" id="IPR058627">
    <property type="entry name" value="MdtA-like_C"/>
</dbReference>
<dbReference type="Proteomes" id="UP000295530">
    <property type="component" value="Unassembled WGS sequence"/>
</dbReference>
<dbReference type="GO" id="GO:1990961">
    <property type="term" value="P:xenobiotic detoxification by transmembrane export across the plasma membrane"/>
    <property type="evidence" value="ECO:0007669"/>
    <property type="project" value="InterPro"/>
</dbReference>
<dbReference type="PANTHER" id="PTHR30469:SF34">
    <property type="entry name" value="MACROLIDE EXPORT PROTEIN MACA"/>
    <property type="match status" value="1"/>
</dbReference>
<dbReference type="InterPro" id="IPR058624">
    <property type="entry name" value="MdtA-like_HH"/>
</dbReference>
<dbReference type="Gene3D" id="2.40.30.170">
    <property type="match status" value="1"/>
</dbReference>
<dbReference type="InterPro" id="IPR006143">
    <property type="entry name" value="RND_pump_MFP"/>
</dbReference>
<organism evidence="13 14">
    <name type="scientific">Scandinavium goeteborgense</name>
    <dbReference type="NCBI Taxonomy" id="1851514"/>
    <lineage>
        <taxon>Bacteria</taxon>
        <taxon>Pseudomonadati</taxon>
        <taxon>Pseudomonadota</taxon>
        <taxon>Gammaproteobacteria</taxon>
        <taxon>Enterobacterales</taxon>
        <taxon>Enterobacteriaceae</taxon>
        <taxon>Scandinavium</taxon>
    </lineage>
</organism>
<evidence type="ECO:0000256" key="1">
    <source>
        <dbReference type="ARBA" id="ARBA00004236"/>
    </source>
</evidence>
<dbReference type="RefSeq" id="WP_125353867.1">
    <property type="nucleotide sequence ID" value="NZ_CACSIW010000003.1"/>
</dbReference>
<dbReference type="InterPro" id="IPR058625">
    <property type="entry name" value="MdtA-like_BSH"/>
</dbReference>
<evidence type="ECO:0000256" key="2">
    <source>
        <dbReference type="ARBA" id="ARBA00009477"/>
    </source>
</evidence>
<name>A0A4V6PR01_SCAGO</name>
<dbReference type="InterPro" id="IPR058626">
    <property type="entry name" value="MdtA-like_b-barrel"/>
</dbReference>
<proteinExistence type="inferred from homology"/>
<dbReference type="Gene3D" id="2.40.50.100">
    <property type="match status" value="1"/>
</dbReference>
<feature type="coiled-coil region" evidence="8">
    <location>
        <begin position="94"/>
        <end position="121"/>
    </location>
</feature>
<dbReference type="Pfam" id="PF25876">
    <property type="entry name" value="HH_MFP_RND"/>
    <property type="match status" value="1"/>
</dbReference>
<feature type="domain" description="Multidrug resistance protein MdtA-like barrel-sandwich hybrid" evidence="10">
    <location>
        <begin position="60"/>
        <end position="216"/>
    </location>
</feature>
<gene>
    <name evidence="13" type="ORF">EC847_101644</name>
</gene>
<accession>A0A4V6PR01</accession>
<evidence type="ECO:0000256" key="7">
    <source>
        <dbReference type="ARBA" id="ARBA00023136"/>
    </source>
</evidence>
<dbReference type="Pfam" id="PF25944">
    <property type="entry name" value="Beta-barrel_RND"/>
    <property type="match status" value="1"/>
</dbReference>
<keyword evidence="3" id="KW-0813">Transport</keyword>
<evidence type="ECO:0000256" key="8">
    <source>
        <dbReference type="SAM" id="Coils"/>
    </source>
</evidence>
<dbReference type="NCBIfam" id="TIGR01730">
    <property type="entry name" value="RND_mfp"/>
    <property type="match status" value="1"/>
</dbReference>
<comment type="caution">
    <text evidence="13">The sequence shown here is derived from an EMBL/GenBank/DDBJ whole genome shotgun (WGS) entry which is preliminary data.</text>
</comment>
<dbReference type="NCBIfam" id="NF008606">
    <property type="entry name" value="PRK11578.1"/>
    <property type="match status" value="1"/>
</dbReference>
<comment type="similarity">
    <text evidence="2">Belongs to the membrane fusion protein (MFP) (TC 8.A.1) family.</text>
</comment>
<comment type="subcellular location">
    <subcellularLocation>
        <location evidence="1">Cell membrane</location>
    </subcellularLocation>
</comment>
<dbReference type="Pfam" id="PF25967">
    <property type="entry name" value="RND-MFP_C"/>
    <property type="match status" value="1"/>
</dbReference>
<feature type="domain" description="Multidrug resistance protein MdtA-like alpha-helical hairpin" evidence="9">
    <location>
        <begin position="107"/>
        <end position="184"/>
    </location>
</feature>
<sequence>MKLKGKGKKIYLVLAGVILLAGFWLWRTLNAPLPSYQTLIVRKGDLQQSVLATGKLDAVRKVDVGAQVSGQLKTLSVAIGDKVKKDQLLGVIDPEQAQNQIKEVEATLMELRAQRLQALAERKLAQVTYARNQQLAKTKLISQQDLDTTATDVAVKEAQIGTIDAQIKRNQATLDTAKTNLDYTRILAPMAGEVTQITTLQGQTVIAAQQAPNILTLADLRTMLVKAQVSEADVIHLKPGQKAWFTVLGDPLTRYEGTLKDILPTPEKVNDAIFYYARFEVPNPKGVLRLEMTAQVHIQLSGVNNVLSIPLSALGDATGDNRYNVRLLRNGEVKEREITLGSRNDTDVEVVKGLEEGDEVITGEGKPGAAK</sequence>
<dbReference type="GO" id="GO:0015562">
    <property type="term" value="F:efflux transmembrane transporter activity"/>
    <property type="evidence" value="ECO:0007669"/>
    <property type="project" value="TreeGrafter"/>
</dbReference>
<dbReference type="PANTHER" id="PTHR30469">
    <property type="entry name" value="MULTIDRUG RESISTANCE PROTEIN MDTA"/>
    <property type="match status" value="1"/>
</dbReference>
<dbReference type="GO" id="GO:1990195">
    <property type="term" value="C:macrolide transmembrane transporter complex"/>
    <property type="evidence" value="ECO:0007669"/>
    <property type="project" value="InterPro"/>
</dbReference>
<evidence type="ECO:0000256" key="3">
    <source>
        <dbReference type="ARBA" id="ARBA00022448"/>
    </source>
</evidence>
<dbReference type="InterPro" id="IPR030190">
    <property type="entry name" value="MacA_alpha-hairpin_sf"/>
</dbReference>
<evidence type="ECO:0000259" key="11">
    <source>
        <dbReference type="Pfam" id="PF25944"/>
    </source>
</evidence>
<evidence type="ECO:0000313" key="13">
    <source>
        <dbReference type="EMBL" id="TDN64710.1"/>
    </source>
</evidence>
<dbReference type="Gene3D" id="6.10.140.1990">
    <property type="match status" value="1"/>
</dbReference>
<dbReference type="FunFam" id="2.40.30.170:FF:000007">
    <property type="entry name" value="Macrolide transporter subunit MacA"/>
    <property type="match status" value="1"/>
</dbReference>
<dbReference type="AlphaFoldDB" id="A0A4V6PR01"/>